<keyword evidence="3" id="KW-1185">Reference proteome</keyword>
<evidence type="ECO:0000313" key="3">
    <source>
        <dbReference type="Proteomes" id="UP000009168"/>
    </source>
</evidence>
<sequence length="628" mass="70422">MCCNLSPKSLRCSNGFFTVLAIIVSVVVLVLSVVSGINYKQGFIFVEYAINWSNEVIIDVAQVDAKTGQCTQTNLPALAYQFGGLSSGCDCTSSGGSVSTSSCSSSQAATCANVKAIPKTVMQNWIDASGNPLRLCFTRLPGYKFSQKFLINGQCRDPANEKMCGGSDPLIAFCVPKNQKCPVQSISTSQVNPTDEQIGTTGLWLQRGNANQLGLSELYLSEQQGMCIDSFLAYWDGVQKPYKLLKDYYYGKCKVDTVYWTKVQDTSKANFFKANGQDPTNFPGLVTGSNVSLQQRKYLPWNQQCRTGSQMSDLIKVTLNYVSDYNNHQYLYKVCIGNVVFLGIYCLFLFMGCFTSQIKRKCCACRGCCKTSFCCCPCLKEGCTISICTLRSPECIRRWWTKKDLEDSCYDYCKLVDPIHILLIIVKFGFDFAMLGLSVMNFLNVKSYKNSLSDIAKLNCSTDDFNSSVKSTSDSLNNIVNPLDAVILAILVVYVCLSFLGIITYSCNQVSKRRAMLKQKYQLKQVKVIDECDQTIPTIISQNAVVGETPIQNGQNVTMQLQQNLYPQQQQQPYPQQQVNHQPYQVNPYQPAQPPLMQPQYQQVNMQPMQIVQPVYYQQPQNYPQKHY</sequence>
<gene>
    <name evidence="2" type="ORF">TTHERM_00820700</name>
</gene>
<proteinExistence type="predicted"/>
<accession>Q23H75</accession>
<keyword evidence="1 2" id="KW-0812">Transmembrane</keyword>
<feature type="transmembrane region" description="Helical" evidence="1">
    <location>
        <begin position="485"/>
        <end position="507"/>
    </location>
</feature>
<keyword evidence="1" id="KW-0472">Membrane</keyword>
<dbReference type="Proteomes" id="UP000009168">
    <property type="component" value="Unassembled WGS sequence"/>
</dbReference>
<dbReference type="RefSeq" id="XP_001016178.1">
    <property type="nucleotide sequence ID" value="XM_001016178.3"/>
</dbReference>
<feature type="transmembrane region" description="Helical" evidence="1">
    <location>
        <begin position="330"/>
        <end position="351"/>
    </location>
</feature>
<dbReference type="AlphaFoldDB" id="Q23H75"/>
<reference evidence="3" key="1">
    <citation type="journal article" date="2006" name="PLoS Biol.">
        <title>Macronuclear genome sequence of the ciliate Tetrahymena thermophila, a model eukaryote.</title>
        <authorList>
            <person name="Eisen J.A."/>
            <person name="Coyne R.S."/>
            <person name="Wu M."/>
            <person name="Wu D."/>
            <person name="Thiagarajan M."/>
            <person name="Wortman J.R."/>
            <person name="Badger J.H."/>
            <person name="Ren Q."/>
            <person name="Amedeo P."/>
            <person name="Jones K.M."/>
            <person name="Tallon L.J."/>
            <person name="Delcher A.L."/>
            <person name="Salzberg S.L."/>
            <person name="Silva J.C."/>
            <person name="Haas B.J."/>
            <person name="Majoros W.H."/>
            <person name="Farzad M."/>
            <person name="Carlton J.M."/>
            <person name="Smith R.K. Jr."/>
            <person name="Garg J."/>
            <person name="Pearlman R.E."/>
            <person name="Karrer K.M."/>
            <person name="Sun L."/>
            <person name="Manning G."/>
            <person name="Elde N.C."/>
            <person name="Turkewitz A.P."/>
            <person name="Asai D.J."/>
            <person name="Wilkes D.E."/>
            <person name="Wang Y."/>
            <person name="Cai H."/>
            <person name="Collins K."/>
            <person name="Stewart B.A."/>
            <person name="Lee S.R."/>
            <person name="Wilamowska K."/>
            <person name="Weinberg Z."/>
            <person name="Ruzzo W.L."/>
            <person name="Wloga D."/>
            <person name="Gaertig J."/>
            <person name="Frankel J."/>
            <person name="Tsao C.-C."/>
            <person name="Gorovsky M.A."/>
            <person name="Keeling P.J."/>
            <person name="Waller R.F."/>
            <person name="Patron N.J."/>
            <person name="Cherry J.M."/>
            <person name="Stover N.A."/>
            <person name="Krieger C.J."/>
            <person name="del Toro C."/>
            <person name="Ryder H.F."/>
            <person name="Williamson S.C."/>
            <person name="Barbeau R.A."/>
            <person name="Hamilton E.P."/>
            <person name="Orias E."/>
        </authorList>
    </citation>
    <scope>NUCLEOTIDE SEQUENCE [LARGE SCALE GENOMIC DNA]</scope>
    <source>
        <strain evidence="3">SB210</strain>
    </source>
</reference>
<evidence type="ECO:0000256" key="1">
    <source>
        <dbReference type="SAM" id="Phobius"/>
    </source>
</evidence>
<keyword evidence="1" id="KW-1133">Transmembrane helix</keyword>
<dbReference type="InParanoid" id="Q23H75"/>
<evidence type="ECO:0000313" key="2">
    <source>
        <dbReference type="EMBL" id="EAR95933.1"/>
    </source>
</evidence>
<feature type="transmembrane region" description="Helical" evidence="1">
    <location>
        <begin position="421"/>
        <end position="443"/>
    </location>
</feature>
<name>Q23H75_TETTS</name>
<dbReference type="KEGG" id="tet:TTHERM_00820700"/>
<organism evidence="2 3">
    <name type="scientific">Tetrahymena thermophila (strain SB210)</name>
    <dbReference type="NCBI Taxonomy" id="312017"/>
    <lineage>
        <taxon>Eukaryota</taxon>
        <taxon>Sar</taxon>
        <taxon>Alveolata</taxon>
        <taxon>Ciliophora</taxon>
        <taxon>Intramacronucleata</taxon>
        <taxon>Oligohymenophorea</taxon>
        <taxon>Hymenostomatida</taxon>
        <taxon>Tetrahymenina</taxon>
        <taxon>Tetrahymenidae</taxon>
        <taxon>Tetrahymena</taxon>
    </lineage>
</organism>
<dbReference type="HOGENOM" id="CLU_440415_0_0_1"/>
<dbReference type="GeneID" id="7838395"/>
<dbReference type="EMBL" id="GG662700">
    <property type="protein sequence ID" value="EAR95933.1"/>
    <property type="molecule type" value="Genomic_DNA"/>
</dbReference>
<feature type="transmembrane region" description="Helical" evidence="1">
    <location>
        <begin position="12"/>
        <end position="34"/>
    </location>
</feature>
<protein>
    <submittedName>
        <fullName evidence="2">Transmembrane protein, putative</fullName>
    </submittedName>
</protein>